<proteinExistence type="predicted"/>
<comment type="caution">
    <text evidence="2">The sequence shown here is derived from an EMBL/GenBank/DDBJ whole genome shotgun (WGS) entry which is preliminary data.</text>
</comment>
<protein>
    <submittedName>
        <fullName evidence="2">Uncharacterized protein</fullName>
    </submittedName>
</protein>
<reference evidence="2 3" key="1">
    <citation type="submission" date="2019-07" db="EMBL/GenBank/DDBJ databases">
        <title>Rhodotorula toruloides NBRC10032 genome sequencing.</title>
        <authorList>
            <person name="Shida Y."/>
            <person name="Takaku H."/>
            <person name="Ogasawara W."/>
            <person name="Mori K."/>
        </authorList>
    </citation>
    <scope>NUCLEOTIDE SEQUENCE [LARGE SCALE GENOMIC DNA]</scope>
    <source>
        <strain evidence="2 3">NBRC10032</strain>
    </source>
</reference>
<dbReference type="EMBL" id="BJWK01000018">
    <property type="protein sequence ID" value="GEM11927.1"/>
    <property type="molecule type" value="Genomic_DNA"/>
</dbReference>
<organism evidence="2 3">
    <name type="scientific">Rhodotorula toruloides</name>
    <name type="common">Yeast</name>
    <name type="synonym">Rhodosporidium toruloides</name>
    <dbReference type="NCBI Taxonomy" id="5286"/>
    <lineage>
        <taxon>Eukaryota</taxon>
        <taxon>Fungi</taxon>
        <taxon>Dikarya</taxon>
        <taxon>Basidiomycota</taxon>
        <taxon>Pucciniomycotina</taxon>
        <taxon>Microbotryomycetes</taxon>
        <taxon>Sporidiobolales</taxon>
        <taxon>Sporidiobolaceae</taxon>
        <taxon>Rhodotorula</taxon>
    </lineage>
</organism>
<gene>
    <name evidence="2" type="ORF">Rt10032_c18g5944</name>
</gene>
<evidence type="ECO:0000313" key="2">
    <source>
        <dbReference type="EMBL" id="GEM11927.1"/>
    </source>
</evidence>
<accession>A0A511KNK0</accession>
<feature type="compositionally biased region" description="Basic and acidic residues" evidence="1">
    <location>
        <begin position="372"/>
        <end position="388"/>
    </location>
</feature>
<dbReference type="AlphaFoldDB" id="A0A511KNK0"/>
<evidence type="ECO:0000256" key="1">
    <source>
        <dbReference type="SAM" id="MobiDB-lite"/>
    </source>
</evidence>
<dbReference type="Proteomes" id="UP000321518">
    <property type="component" value="Unassembled WGS sequence"/>
</dbReference>
<feature type="compositionally biased region" description="Basic and acidic residues" evidence="1">
    <location>
        <begin position="320"/>
        <end position="338"/>
    </location>
</feature>
<sequence length="407" mass="44388">MPPRPASSSASPRKSTTTSLRSDPTPLALPALLKLLTTSGPKPPHLSMSQAIAAASKLVPGGYTSHAKLRLLNQADLVKLGIVDDEIRKGLMAVIGKSGGKGSGDSPEIRKKRTRESDLDRPLPTRAPKETVVDEDFDFEEIEAEEALVPKACLVNRAPVMTAWACVVAERLGFRRQEALSIAHVFTDLNATSKGVSLGLMGPEALKVEVGPSQPFVDILGRKVPVLSTQTGEWRAISKGHVADPGKAFAYMRGAFRQQLGAVVGAMRLLAASFSPRELNEKGYHLYLDFRPESDGWGKKADLRMSSILDLRRHLTHGVAAKEEEAKDDGVREVKREEEGEDGAIEQVKVEPDEDGAPHAKRSKREEEEDVKPDVARLDEAKEPVGERDEFDELLDRDDDLFAAVDV</sequence>
<dbReference type="OrthoDB" id="514070at2759"/>
<feature type="compositionally biased region" description="Basic and acidic residues" evidence="1">
    <location>
        <begin position="115"/>
        <end position="126"/>
    </location>
</feature>
<name>A0A511KNK0_RHOTO</name>
<feature type="region of interest" description="Disordered" evidence="1">
    <location>
        <begin position="320"/>
        <end position="392"/>
    </location>
</feature>
<feature type="region of interest" description="Disordered" evidence="1">
    <location>
        <begin position="95"/>
        <end position="126"/>
    </location>
</feature>
<evidence type="ECO:0000313" key="3">
    <source>
        <dbReference type="Proteomes" id="UP000321518"/>
    </source>
</evidence>
<feature type="region of interest" description="Disordered" evidence="1">
    <location>
        <begin position="1"/>
        <end position="26"/>
    </location>
</feature>